<protein>
    <submittedName>
        <fullName evidence="2">Uncharacterized protein</fullName>
    </submittedName>
</protein>
<gene>
    <name evidence="2" type="ORF">CSSPJE1EN1_LOCUS27247</name>
</gene>
<feature type="region of interest" description="Disordered" evidence="1">
    <location>
        <begin position="394"/>
        <end position="416"/>
    </location>
</feature>
<feature type="region of interest" description="Disordered" evidence="1">
    <location>
        <begin position="250"/>
        <end position="271"/>
    </location>
</feature>
<accession>A0ABP0VBQ6</accession>
<feature type="compositionally biased region" description="Polar residues" evidence="1">
    <location>
        <begin position="404"/>
        <end position="416"/>
    </location>
</feature>
<name>A0ABP0VBQ6_9BRYO</name>
<feature type="compositionally biased region" description="Low complexity" evidence="1">
    <location>
        <begin position="182"/>
        <end position="193"/>
    </location>
</feature>
<dbReference type="EMBL" id="CAXAQS010000505">
    <property type="protein sequence ID" value="CAK9251869.1"/>
    <property type="molecule type" value="Genomic_DNA"/>
</dbReference>
<feature type="compositionally biased region" description="Basic and acidic residues" evidence="1">
    <location>
        <begin position="158"/>
        <end position="168"/>
    </location>
</feature>
<organism evidence="2 3">
    <name type="scientific">Sphagnum jensenii</name>
    <dbReference type="NCBI Taxonomy" id="128206"/>
    <lineage>
        <taxon>Eukaryota</taxon>
        <taxon>Viridiplantae</taxon>
        <taxon>Streptophyta</taxon>
        <taxon>Embryophyta</taxon>
        <taxon>Bryophyta</taxon>
        <taxon>Sphagnophytina</taxon>
        <taxon>Sphagnopsida</taxon>
        <taxon>Sphagnales</taxon>
        <taxon>Sphagnaceae</taxon>
        <taxon>Sphagnum</taxon>
    </lineage>
</organism>
<proteinExistence type="predicted"/>
<feature type="region of interest" description="Disordered" evidence="1">
    <location>
        <begin position="616"/>
        <end position="636"/>
    </location>
</feature>
<feature type="compositionally biased region" description="Pro residues" evidence="1">
    <location>
        <begin position="140"/>
        <end position="151"/>
    </location>
</feature>
<evidence type="ECO:0000313" key="2">
    <source>
        <dbReference type="EMBL" id="CAK9251869.1"/>
    </source>
</evidence>
<reference evidence="2" key="1">
    <citation type="submission" date="2024-02" db="EMBL/GenBank/DDBJ databases">
        <authorList>
            <consortium name="ELIXIR-Norway"/>
            <consortium name="Elixir Norway"/>
        </authorList>
    </citation>
    <scope>NUCLEOTIDE SEQUENCE</scope>
</reference>
<comment type="caution">
    <text evidence="2">The sequence shown here is derived from an EMBL/GenBank/DDBJ whole genome shotgun (WGS) entry which is preliminary data.</text>
</comment>
<feature type="region of interest" description="Disordered" evidence="1">
    <location>
        <begin position="77"/>
        <end position="229"/>
    </location>
</feature>
<feature type="compositionally biased region" description="Pro residues" evidence="1">
    <location>
        <begin position="105"/>
        <end position="117"/>
    </location>
</feature>
<evidence type="ECO:0000313" key="3">
    <source>
        <dbReference type="Proteomes" id="UP001497444"/>
    </source>
</evidence>
<feature type="compositionally biased region" description="Polar residues" evidence="1">
    <location>
        <begin position="90"/>
        <end position="102"/>
    </location>
</feature>
<feature type="compositionally biased region" description="Polar residues" evidence="1">
    <location>
        <begin position="250"/>
        <end position="269"/>
    </location>
</feature>
<dbReference type="Proteomes" id="UP001497444">
    <property type="component" value="Unassembled WGS sequence"/>
</dbReference>
<sequence length="781" mass="83971">MQRFLYLPVTSRKPFSTPINTFYPTSKSLSKSVLRQIKEGIKSQKNIEGYYYHTDQAEEEEEAAAELEHSRILQSYLSPDTLPDMPDGFQSETEVSSQSFTATMRPPPPPPPLPKSPASPSAASFADDNWGHGAPQLSLFPPPLSPPPPLRTPTSEISTERKAIRNSRDSVTPLPSNLVRDPTMSSTTTPSSTQGAKRNPFLKAASRKSLVSNSTSGAEGAEGYRSLNGSSSFSFVSPVGVSSSITLNISSPASSTPGTPVESPGTSTKKLPDDVWDDFVKDFKLNDERIAGPLSLASLVSGEEVKPVSIDINAEQAAELPGEEPPAGNRVSRRLTIAFDFDSEGNSLTAGGALTVSARTLSSNTTTALVGSISPSTKELAVVSVKRATPNSKMRVSTIKAGSPASSSKGNQSTVSVQRIAQAGSVSINDTSTDDTSTSAAARVSVKPVAAQPVSMSTRVSVKPVAAQIQSESIPSMKTKKLPSVPINSGREQMVCISSNLFNAMRSSGDNNLKISTPPVPAVPRADAVHKIKELDNVVDMHNDAFELYNQLYSTTSSYSSYQHALPLPVSESIYVSDYTDREDEEYSSYETISTATTVLSSNSWTTATVGAKIKPQITRETSSKSRKSIRSSHDSRIELDVDHRDQSVPAINSEPFSHEHSTKRGIFQKPMVRSSDLKLTVLIDQKLTAGRQAAAYWATSNYFPRTEGNTNEDLNLTASTPTKESALVSYSIYDTGDYDSTVPNYTNEASPANPPLTNSPLSRAGKRQVLYYQCLISAKP</sequence>
<evidence type="ECO:0000256" key="1">
    <source>
        <dbReference type="SAM" id="MobiDB-lite"/>
    </source>
</evidence>
<keyword evidence="3" id="KW-1185">Reference proteome</keyword>